<dbReference type="EMBL" id="UINC01070912">
    <property type="protein sequence ID" value="SVC05421.1"/>
    <property type="molecule type" value="Genomic_DNA"/>
</dbReference>
<evidence type="ECO:0000313" key="2">
    <source>
        <dbReference type="EMBL" id="SVC05421.1"/>
    </source>
</evidence>
<keyword evidence="1" id="KW-1133">Transmembrane helix</keyword>
<organism evidence="2">
    <name type="scientific">marine metagenome</name>
    <dbReference type="NCBI Taxonomy" id="408172"/>
    <lineage>
        <taxon>unclassified sequences</taxon>
        <taxon>metagenomes</taxon>
        <taxon>ecological metagenomes</taxon>
    </lineage>
</organism>
<keyword evidence="1" id="KW-0812">Transmembrane</keyword>
<evidence type="ECO:0000256" key="1">
    <source>
        <dbReference type="SAM" id="Phobius"/>
    </source>
</evidence>
<reference evidence="2" key="1">
    <citation type="submission" date="2018-05" db="EMBL/GenBank/DDBJ databases">
        <authorList>
            <person name="Lanie J.A."/>
            <person name="Ng W.-L."/>
            <person name="Kazmierczak K.M."/>
            <person name="Andrzejewski T.M."/>
            <person name="Davidsen T.M."/>
            <person name="Wayne K.J."/>
            <person name="Tettelin H."/>
            <person name="Glass J.I."/>
            <person name="Rusch D."/>
            <person name="Podicherti R."/>
            <person name="Tsui H.-C.T."/>
            <person name="Winkler M.E."/>
        </authorList>
    </citation>
    <scope>NUCLEOTIDE SEQUENCE</scope>
</reference>
<dbReference type="AlphaFoldDB" id="A0A382J3M0"/>
<feature type="transmembrane region" description="Helical" evidence="1">
    <location>
        <begin position="52"/>
        <end position="70"/>
    </location>
</feature>
<gene>
    <name evidence="2" type="ORF">METZ01_LOCUS258275</name>
</gene>
<accession>A0A382J3M0</accession>
<protein>
    <submittedName>
        <fullName evidence="2">Uncharacterized protein</fullName>
    </submittedName>
</protein>
<proteinExistence type="predicted"/>
<name>A0A382J3M0_9ZZZZ</name>
<sequence>MNQKFILFILFFSLIVSVTSTSVFAEIEFESGPLHDKPLDEREHEDKFTEEVWIYAIILVIIFLIIRLLFRVIKKRMKPKKD</sequence>
<keyword evidence="1" id="KW-0472">Membrane</keyword>